<dbReference type="AlphaFoldDB" id="A0A553PGZ7"/>
<keyword evidence="3" id="KW-1185">Reference proteome</keyword>
<feature type="chain" id="PRO_5021804268" evidence="1">
    <location>
        <begin position="25"/>
        <end position="297"/>
    </location>
</feature>
<evidence type="ECO:0000256" key="1">
    <source>
        <dbReference type="SAM" id="SignalP"/>
    </source>
</evidence>
<organism evidence="2 3">
    <name type="scientific">Tigriopus californicus</name>
    <name type="common">Marine copepod</name>
    <dbReference type="NCBI Taxonomy" id="6832"/>
    <lineage>
        <taxon>Eukaryota</taxon>
        <taxon>Metazoa</taxon>
        <taxon>Ecdysozoa</taxon>
        <taxon>Arthropoda</taxon>
        <taxon>Crustacea</taxon>
        <taxon>Multicrustacea</taxon>
        <taxon>Hexanauplia</taxon>
        <taxon>Copepoda</taxon>
        <taxon>Harpacticoida</taxon>
        <taxon>Harpacticidae</taxon>
        <taxon>Tigriopus</taxon>
    </lineage>
</organism>
<name>A0A553PGZ7_TIGCA</name>
<gene>
    <name evidence="2" type="ORF">TCAL_08794</name>
</gene>
<reference evidence="2 3" key="1">
    <citation type="journal article" date="2018" name="Nat. Ecol. Evol.">
        <title>Genomic signatures of mitonuclear coevolution across populations of Tigriopus californicus.</title>
        <authorList>
            <person name="Barreto F.S."/>
            <person name="Watson E.T."/>
            <person name="Lima T.G."/>
            <person name="Willett C.S."/>
            <person name="Edmands S."/>
            <person name="Li W."/>
            <person name="Burton R.S."/>
        </authorList>
    </citation>
    <scope>NUCLEOTIDE SEQUENCE [LARGE SCALE GENOMIC DNA]</scope>
    <source>
        <strain evidence="2 3">San Diego</strain>
    </source>
</reference>
<proteinExistence type="predicted"/>
<feature type="signal peptide" evidence="1">
    <location>
        <begin position="1"/>
        <end position="24"/>
    </location>
</feature>
<evidence type="ECO:0000313" key="3">
    <source>
        <dbReference type="Proteomes" id="UP000318571"/>
    </source>
</evidence>
<dbReference type="OMA" id="GWACLES"/>
<comment type="caution">
    <text evidence="2">The sequence shown here is derived from an EMBL/GenBank/DDBJ whole genome shotgun (WGS) entry which is preliminary data.</text>
</comment>
<dbReference type="EMBL" id="VCGU01000004">
    <property type="protein sequence ID" value="TRY76960.1"/>
    <property type="molecule type" value="Genomic_DNA"/>
</dbReference>
<protein>
    <submittedName>
        <fullName evidence="2">Uncharacterized protein</fullName>
    </submittedName>
</protein>
<dbReference type="Proteomes" id="UP000318571">
    <property type="component" value="Chromosome 5"/>
</dbReference>
<sequence>MERKILLFGPFGSLLLLFIGSALGADIFRDCTRDLYDRVVRFEYLYYKGYWMYPYNKLRQHGPSYHYTEKEFYSANDMNTNAYKAAIHKVYERTIYESTNALPFYVRECGGGWACLESRHKDWRFYYLAVTTRFQEPEVVLQWSLNPEKYFSDRQGYMKACNNCGEPSWFHWRIVAPTPSDQYRIVAVSDCRRNASFAVTLNKGTSVQHTFKPYYSSTEDMAFEFAKAFEKATELRSLTFAQQWTMSDESIFNSEMPVQMGLFNVAPGKKFSIRQLQGTYGPFLIKTTHYDVYQESC</sequence>
<evidence type="ECO:0000313" key="2">
    <source>
        <dbReference type="EMBL" id="TRY76960.1"/>
    </source>
</evidence>
<keyword evidence="1" id="KW-0732">Signal</keyword>
<accession>A0A553PGZ7</accession>